<reference evidence="1" key="1">
    <citation type="journal article" date="2012" name="PLoS ONE">
        <title>Gene sets for utilization of primary and secondary nutrition supplies in the distal gut of endangered iberian lynx.</title>
        <authorList>
            <person name="Alcaide M."/>
            <person name="Messina E."/>
            <person name="Richter M."/>
            <person name="Bargiela R."/>
            <person name="Peplies J."/>
            <person name="Huws S.A."/>
            <person name="Newbold C.J."/>
            <person name="Golyshin P.N."/>
            <person name="Simon M.A."/>
            <person name="Lopez G."/>
            <person name="Yakimov M.M."/>
            <person name="Ferrer M."/>
        </authorList>
    </citation>
    <scope>NUCLEOTIDE SEQUENCE</scope>
</reference>
<protein>
    <submittedName>
        <fullName evidence="1">Uncharacterized protein</fullName>
    </submittedName>
</protein>
<evidence type="ECO:0000313" key="1">
    <source>
        <dbReference type="EMBL" id="EJX05073.1"/>
    </source>
</evidence>
<gene>
    <name evidence="1" type="ORF">EVA_06819</name>
</gene>
<organism evidence="1">
    <name type="scientific">gut metagenome</name>
    <dbReference type="NCBI Taxonomy" id="749906"/>
    <lineage>
        <taxon>unclassified sequences</taxon>
        <taxon>metagenomes</taxon>
        <taxon>organismal metagenomes</taxon>
    </lineage>
</organism>
<dbReference type="EMBL" id="AMCI01001590">
    <property type="protein sequence ID" value="EJX05073.1"/>
    <property type="molecule type" value="Genomic_DNA"/>
</dbReference>
<dbReference type="AlphaFoldDB" id="J9GRD5"/>
<accession>J9GRD5</accession>
<name>J9GRD5_9ZZZZ</name>
<comment type="caution">
    <text evidence="1">The sequence shown here is derived from an EMBL/GenBank/DDBJ whole genome shotgun (WGS) entry which is preliminary data.</text>
</comment>
<proteinExistence type="predicted"/>
<sequence>MATTNYGNDAMSFQLGEELVICPTWDYHKKNLPWIKSKVQDG</sequence>